<reference evidence="7" key="1">
    <citation type="submission" date="2019-11" db="EMBL/GenBank/DDBJ databases">
        <title>Isolation and characterization of a novel species in the genus Sulfuriferula.</title>
        <authorList>
            <person name="Mochizuki J."/>
            <person name="Kojima H."/>
            <person name="Fukui M."/>
        </authorList>
    </citation>
    <scope>NUCLEOTIDE SEQUENCE [LARGE SCALE GENOMIC DNA]</scope>
    <source>
        <strain evidence="7">SGTM</strain>
    </source>
</reference>
<dbReference type="GO" id="GO:0009306">
    <property type="term" value="P:protein secretion"/>
    <property type="evidence" value="ECO:0007669"/>
    <property type="project" value="InterPro"/>
</dbReference>
<evidence type="ECO:0000313" key="7">
    <source>
        <dbReference type="Proteomes" id="UP000463939"/>
    </source>
</evidence>
<dbReference type="GO" id="GO:0097347">
    <property type="term" value="C:TAM protein secretion complex"/>
    <property type="evidence" value="ECO:0007669"/>
    <property type="project" value="TreeGrafter"/>
</dbReference>
<dbReference type="KEGG" id="sniv:SFSGTM_02550"/>
<gene>
    <name evidence="6" type="ORF">SFSGTM_02550</name>
</gene>
<evidence type="ECO:0000259" key="5">
    <source>
        <dbReference type="Pfam" id="PF04357"/>
    </source>
</evidence>
<dbReference type="PANTHER" id="PTHR36985:SF1">
    <property type="entry name" value="TRANSLOCATION AND ASSEMBLY MODULE SUBUNIT TAMB"/>
    <property type="match status" value="1"/>
</dbReference>
<dbReference type="Proteomes" id="UP000463939">
    <property type="component" value="Chromosome"/>
</dbReference>
<evidence type="ECO:0000256" key="3">
    <source>
        <dbReference type="ARBA" id="ARBA00022989"/>
    </source>
</evidence>
<dbReference type="AlphaFoldDB" id="A0A809SBZ4"/>
<dbReference type="RefSeq" id="WP_162083584.1">
    <property type="nucleotide sequence ID" value="NZ_AP021881.1"/>
</dbReference>
<feature type="domain" description="Translocation and assembly module TamB C-terminal" evidence="5">
    <location>
        <begin position="917"/>
        <end position="1256"/>
    </location>
</feature>
<keyword evidence="3" id="KW-1133">Transmembrane helix</keyword>
<evidence type="ECO:0000256" key="1">
    <source>
        <dbReference type="ARBA" id="ARBA00004167"/>
    </source>
</evidence>
<keyword evidence="2" id="KW-0812">Transmembrane</keyword>
<comment type="subcellular location">
    <subcellularLocation>
        <location evidence="1">Membrane</location>
        <topology evidence="1">Single-pass membrane protein</topology>
    </subcellularLocation>
</comment>
<evidence type="ECO:0000313" key="6">
    <source>
        <dbReference type="EMBL" id="BBO99546.1"/>
    </source>
</evidence>
<dbReference type="EMBL" id="AP021881">
    <property type="protein sequence ID" value="BBO99546.1"/>
    <property type="molecule type" value="Genomic_DNA"/>
</dbReference>
<organism evidence="6 7">
    <name type="scientific">Sulfuriferula nivalis</name>
    <dbReference type="NCBI Taxonomy" id="2675298"/>
    <lineage>
        <taxon>Bacteria</taxon>
        <taxon>Pseudomonadati</taxon>
        <taxon>Pseudomonadota</taxon>
        <taxon>Betaproteobacteria</taxon>
        <taxon>Nitrosomonadales</taxon>
        <taxon>Sulfuricellaceae</taxon>
        <taxon>Sulfuriferula</taxon>
    </lineage>
</organism>
<dbReference type="PANTHER" id="PTHR36985">
    <property type="entry name" value="TRANSLOCATION AND ASSEMBLY MODULE SUBUNIT TAMB"/>
    <property type="match status" value="1"/>
</dbReference>
<sequence>MTAANLLNWRIYAKPLRYLLGTAILIAVLIGVSGSAPVLRLAAQLIHRISAGQITIEGISGSLFNTLNIEHIQLDTPTKTITLQQTTYSWSAKSSWQHRQLEINQLAINQLVILSKQPDNQPLTLPTSLTLPFAAILQHARINTLSIINNGTTITLQPITFSLRYDQQHYQIQAQANSQWGNAQLQAMLADTAPYKLSSDIQLGMHDGVHAYDAHTLLTGTLNNITLNSQAQSHDANATITAQFSPFNLQPLMQAHVDIHNLNPAAIANGLPLAMIDGQIDIRPADGNNYLGNIMLNNSRAGSLDQNKLPVTQITTQFNGSPNTLNFDKLMLALGTNARIAGAGKWDNHGLALQMDVKQLDLHNIHNDLYATRLNGTLNAHADAQQQTFTANLAQSDYAIKLAATYKQQQLNIASAQLNAGTSKLDFAGQLSFTGNHPFSATGQLKHFDPAHFGRYPSANINANFNTKGQIQPQLQTQLQLDIDHSTYNHAALSGHATVEIAPQRINNSNVQLQLGSNTLNWQGSYGAPKDRITWQLNAPNIANLGDGFSGKVIAHGTLHGTLDNPAGELSLQGEQIHWLSTLSLAKINAHINIASGNNGAVQADADIQGIHTGKQQLQHAQVTISGTRNRHTINLTATNPQFDLNTTLTGNWHDQRWDGSINQLHNVGSYPFTLQTPAQLSIQSNSAQLRHAYFDFAKGTVKLEQFDYAKSGITTTGSASHIDIGPIQQSLYPNPRIHNTLIAGGKWQAHLDQQLNGALEIWREAGDIGIIGDKTTQLGLDQTHLTLQAQHNHLTTQLDIHGTTLGKISMQGSTTLAQSNHQLILSTHAPVLAQAKIDLPTLAWITSILSDDVHLDGAMQAEVNLHGSLYAPVFNGVINANQLVFTHARQGIALQKGTFNAEFNQDTLHIKQLHFKAGGDLNVQGDIKINQGLTTLQLHAQATQLNLINRPERQVTITGTADITGQNQRINAIADITIDHALLNLNDSNMPQLSNDVVIVGRTHDLNKSTQPSGTTTPAWQVNTDIKLNLGKHTQITGSGLDARLKGTLKLVQHDSSPAVANGTISIAEGTYTAFGQRLDINRGILNFVSTTDNPGVDILATRTYTDVTVGTQITGTALEPVAKLVSIPNMTDSEKLSWLVLGHGSEKGTDGADTKALQAAASYFLGKNNSISLQSKLTQLTGLDKIGIDGDGTLDSSMLSLGKRLSDQVYINYQQGLTNTKQLVKMTYELSRRFSIRAQSGAESALDLFYTFRFD</sequence>
<protein>
    <submittedName>
        <fullName evidence="6">DUF490 domain-containing protein</fullName>
    </submittedName>
</protein>
<keyword evidence="7" id="KW-1185">Reference proteome</keyword>
<accession>A0A809SBZ4</accession>
<name>A0A809SBZ4_9PROT</name>
<evidence type="ECO:0000256" key="2">
    <source>
        <dbReference type="ARBA" id="ARBA00022692"/>
    </source>
</evidence>
<dbReference type="GO" id="GO:0005886">
    <property type="term" value="C:plasma membrane"/>
    <property type="evidence" value="ECO:0007669"/>
    <property type="project" value="InterPro"/>
</dbReference>
<evidence type="ECO:0000256" key="4">
    <source>
        <dbReference type="ARBA" id="ARBA00023136"/>
    </source>
</evidence>
<keyword evidence="4" id="KW-0472">Membrane</keyword>
<dbReference type="InterPro" id="IPR007452">
    <property type="entry name" value="TamB_C"/>
</dbReference>
<dbReference type="Pfam" id="PF04357">
    <property type="entry name" value="TamB"/>
    <property type="match status" value="1"/>
</dbReference>
<proteinExistence type="predicted"/>